<evidence type="ECO:0000256" key="1">
    <source>
        <dbReference type="SAM" id="MobiDB-lite"/>
    </source>
</evidence>
<dbReference type="OrthoDB" id="7872924at2"/>
<comment type="caution">
    <text evidence="2">The sequence shown here is derived from an EMBL/GenBank/DDBJ whole genome shotgun (WGS) entry which is preliminary data.</text>
</comment>
<sequence>MSGKYGFSGGIDLPKTTPAPKPRPKVDGSSLSEAVRAGADLGFVNREPTTRLKPGPKRKEPQDKVSIPGPKRVVDDFRAFCSTRNLTLWQGLELLLEEQKGRSG</sequence>
<dbReference type="AlphaFoldDB" id="A0A074U1C6"/>
<feature type="region of interest" description="Disordered" evidence="1">
    <location>
        <begin position="1"/>
        <end position="31"/>
    </location>
</feature>
<feature type="region of interest" description="Disordered" evidence="1">
    <location>
        <begin position="44"/>
        <end position="69"/>
    </location>
</feature>
<organism evidence="2 3">
    <name type="scientific">Thioclava dalianensis</name>
    <dbReference type="NCBI Taxonomy" id="1185766"/>
    <lineage>
        <taxon>Bacteria</taxon>
        <taxon>Pseudomonadati</taxon>
        <taxon>Pseudomonadota</taxon>
        <taxon>Alphaproteobacteria</taxon>
        <taxon>Rhodobacterales</taxon>
        <taxon>Paracoccaceae</taxon>
        <taxon>Thioclava</taxon>
    </lineage>
</organism>
<keyword evidence="3" id="KW-1185">Reference proteome</keyword>
<dbReference type="RefSeq" id="WP_038068533.1">
    <property type="nucleotide sequence ID" value="NZ_FOVB01000012.1"/>
</dbReference>
<proteinExistence type="predicted"/>
<reference evidence="2 3" key="1">
    <citation type="submission" date="2014-03" db="EMBL/GenBank/DDBJ databases">
        <title>The draft genome sequence of Thioclava dalianensis DLFJ1-1.</title>
        <authorList>
            <person name="Lai Q."/>
            <person name="Shao Z."/>
        </authorList>
    </citation>
    <scope>NUCLEOTIDE SEQUENCE [LARGE SCALE GENOMIC DNA]</scope>
    <source>
        <strain evidence="2 3">DLFJ1-1</strain>
    </source>
</reference>
<dbReference type="STRING" id="1185766.SAMN05216224_11216"/>
<dbReference type="EMBL" id="JHEH01000032">
    <property type="protein sequence ID" value="KEP68472.1"/>
    <property type="molecule type" value="Genomic_DNA"/>
</dbReference>
<evidence type="ECO:0000313" key="2">
    <source>
        <dbReference type="EMBL" id="KEP68472.1"/>
    </source>
</evidence>
<accession>A0A074U1C6</accession>
<dbReference type="Proteomes" id="UP000027725">
    <property type="component" value="Unassembled WGS sequence"/>
</dbReference>
<gene>
    <name evidence="2" type="ORF">DL1_11715</name>
</gene>
<name>A0A074U1C6_9RHOB</name>
<protein>
    <submittedName>
        <fullName evidence="2">Uncharacterized protein</fullName>
    </submittedName>
</protein>
<evidence type="ECO:0000313" key="3">
    <source>
        <dbReference type="Proteomes" id="UP000027725"/>
    </source>
</evidence>
<dbReference type="eggNOG" id="ENOG5033F51">
    <property type="taxonomic scope" value="Bacteria"/>
</dbReference>